<dbReference type="PROSITE" id="PS50005">
    <property type="entry name" value="TPR"/>
    <property type="match status" value="2"/>
</dbReference>
<feature type="signal peptide" evidence="4">
    <location>
        <begin position="1"/>
        <end position="24"/>
    </location>
</feature>
<evidence type="ECO:0000313" key="5">
    <source>
        <dbReference type="EMBL" id="HIT98389.1"/>
    </source>
</evidence>
<accession>A0A9D1KUF2</accession>
<dbReference type="InterPro" id="IPR011990">
    <property type="entry name" value="TPR-like_helical_dom_sf"/>
</dbReference>
<dbReference type="EMBL" id="DVLY01000149">
    <property type="protein sequence ID" value="HIT98389.1"/>
    <property type="molecule type" value="Genomic_DNA"/>
</dbReference>
<dbReference type="Gene3D" id="1.25.40.10">
    <property type="entry name" value="Tetratricopeptide repeat domain"/>
    <property type="match status" value="3"/>
</dbReference>
<name>A0A9D1KUF2_9FLAO</name>
<dbReference type="AlphaFoldDB" id="A0A9D1KUF2"/>
<sequence>NKTTALIPGIAILVFLSLSFGAQAQTSSDSLFRATLSQAMRKIADDSYPSAIYNLKQCIQMQPEGPVPYYQLSTVYARLDDDTQAVYYARKAFSLAPENLWYEEYLLYLAAKYRKPEAVQAVLERRYSRDDTTLGELLDAYAYTESWDKALLALGTYEQRHGRSVATREYRKDIYLHSGDYKGAAEQLKALQKISPDNARYAVEKAMLLSATGDEKGSWDYLEDFFRRHPEDGYVAYTLLSHYHDLGDYARMFEALSVVASDTSFDAQNRLKVLDMTSKIAAQRPEYAPAFEQALGEIIASTDDPMAYAYGSEYYYSRGDEKRGRELLEKAVRGGFNDRAAVLQLLYAEARDNDLETLFHDARMVLDSIGEDPEVYYLYGFSAHSLGQTDQAVAALERGKQLARGGAVQLYVETCSLLGSVYEQAGDYARSAENFELVLAIDPDNAAALNNYGYFMACRGGDLSRARAMLERALALQRDEPAFLDSYAWILYLQGDYPAALRVIECALSLDEDPSAEVLEHYYRILEATGDVRAAQARERYQAKRAAEQPAGERE</sequence>
<protein>
    <submittedName>
        <fullName evidence="5">Tetratricopeptide repeat protein</fullName>
    </submittedName>
</protein>
<dbReference type="InterPro" id="IPR051012">
    <property type="entry name" value="CellSynth/LPSAsmb/PSIAsmb"/>
</dbReference>
<dbReference type="SUPFAM" id="SSF81901">
    <property type="entry name" value="HCP-like"/>
    <property type="match status" value="1"/>
</dbReference>
<evidence type="ECO:0000256" key="2">
    <source>
        <dbReference type="ARBA" id="ARBA00022803"/>
    </source>
</evidence>
<dbReference type="PANTHER" id="PTHR45586:SF1">
    <property type="entry name" value="LIPOPOLYSACCHARIDE ASSEMBLY PROTEIN B"/>
    <property type="match status" value="1"/>
</dbReference>
<comment type="caution">
    <text evidence="5">The sequence shown here is derived from an EMBL/GenBank/DDBJ whole genome shotgun (WGS) entry which is preliminary data.</text>
</comment>
<reference evidence="5" key="2">
    <citation type="journal article" date="2021" name="PeerJ">
        <title>Extensive microbial diversity within the chicken gut microbiome revealed by metagenomics and culture.</title>
        <authorList>
            <person name="Gilroy R."/>
            <person name="Ravi A."/>
            <person name="Getino M."/>
            <person name="Pursley I."/>
            <person name="Horton D.L."/>
            <person name="Alikhan N.F."/>
            <person name="Baker D."/>
            <person name="Gharbi K."/>
            <person name="Hall N."/>
            <person name="Watson M."/>
            <person name="Adriaenssens E.M."/>
            <person name="Foster-Nyarko E."/>
            <person name="Jarju S."/>
            <person name="Secka A."/>
            <person name="Antonio M."/>
            <person name="Oren A."/>
            <person name="Chaudhuri R.R."/>
            <person name="La Ragione R."/>
            <person name="Hildebrand F."/>
            <person name="Pallen M.J."/>
        </authorList>
    </citation>
    <scope>NUCLEOTIDE SEQUENCE</scope>
    <source>
        <strain evidence="5">1383</strain>
    </source>
</reference>
<dbReference type="SMART" id="SM00028">
    <property type="entry name" value="TPR"/>
    <property type="match status" value="5"/>
</dbReference>
<feature type="repeat" description="TPR" evidence="3">
    <location>
        <begin position="412"/>
        <end position="445"/>
    </location>
</feature>
<dbReference type="Proteomes" id="UP000824161">
    <property type="component" value="Unassembled WGS sequence"/>
</dbReference>
<feature type="non-terminal residue" evidence="5">
    <location>
        <position position="1"/>
    </location>
</feature>
<feature type="chain" id="PRO_5038461667" evidence="4">
    <location>
        <begin position="25"/>
        <end position="555"/>
    </location>
</feature>
<reference evidence="5" key="1">
    <citation type="submission" date="2020-10" db="EMBL/GenBank/DDBJ databases">
        <authorList>
            <person name="Gilroy R."/>
        </authorList>
    </citation>
    <scope>NUCLEOTIDE SEQUENCE</scope>
    <source>
        <strain evidence="5">1383</strain>
    </source>
</reference>
<feature type="repeat" description="TPR" evidence="3">
    <location>
        <begin position="66"/>
        <end position="99"/>
    </location>
</feature>
<proteinExistence type="predicted"/>
<dbReference type="InterPro" id="IPR019734">
    <property type="entry name" value="TPR_rpt"/>
</dbReference>
<evidence type="ECO:0000256" key="3">
    <source>
        <dbReference type="PROSITE-ProRule" id="PRU00339"/>
    </source>
</evidence>
<gene>
    <name evidence="5" type="ORF">IAC44_06075</name>
</gene>
<evidence type="ECO:0000313" key="6">
    <source>
        <dbReference type="Proteomes" id="UP000824161"/>
    </source>
</evidence>
<evidence type="ECO:0000256" key="1">
    <source>
        <dbReference type="ARBA" id="ARBA00022737"/>
    </source>
</evidence>
<keyword evidence="1" id="KW-0677">Repeat</keyword>
<dbReference type="Pfam" id="PF14559">
    <property type="entry name" value="TPR_19"/>
    <property type="match status" value="1"/>
</dbReference>
<dbReference type="SUPFAM" id="SSF48452">
    <property type="entry name" value="TPR-like"/>
    <property type="match status" value="2"/>
</dbReference>
<organism evidence="5 6">
    <name type="scientific">Candidatus Merdimorpha stercoravium</name>
    <dbReference type="NCBI Taxonomy" id="2840863"/>
    <lineage>
        <taxon>Bacteria</taxon>
        <taxon>Pseudomonadati</taxon>
        <taxon>Bacteroidota</taxon>
        <taxon>Flavobacteriia</taxon>
        <taxon>Flavobacteriales</taxon>
        <taxon>Candidatus Merdimorpha</taxon>
    </lineage>
</organism>
<keyword evidence="2 3" id="KW-0802">TPR repeat</keyword>
<dbReference type="Pfam" id="PF13181">
    <property type="entry name" value="TPR_8"/>
    <property type="match status" value="2"/>
</dbReference>
<keyword evidence="4" id="KW-0732">Signal</keyword>
<dbReference type="PANTHER" id="PTHR45586">
    <property type="entry name" value="TPR REPEAT-CONTAINING PROTEIN PA4667"/>
    <property type="match status" value="1"/>
</dbReference>
<evidence type="ECO:0000256" key="4">
    <source>
        <dbReference type="SAM" id="SignalP"/>
    </source>
</evidence>